<keyword evidence="3" id="KW-1185">Reference proteome</keyword>
<protein>
    <submittedName>
        <fullName evidence="2">Recombinase, phage RecT family</fullName>
    </submittedName>
</protein>
<sequence length="318" mass="35832">MVKRKKMTTELTQKQITSNVANRIEEMKSEGLLVAPNYSVSNALSSAYYALTNSNSGNLLGKCTQDSIYNALLDMVTQGLSPAKTQCYFIPYGNKVKLTRSYFGTMKVVKQLPEVRDIYAEVIYEGDNVEIKNVEGRKVLVKHDTNWLNQDNPIIGAYCIIEKFDGEKILTIMTKKEIDKSWSQSKNKTVQNNFPQEMAKRTVINRAAKQFFNTSDDNDLFIDAVNRTTANEYDNDDDRGVKDVTPEQDDGESIDSFIGGPLTEAVPEDPKQPKDVTPNEDASQELTEAPESAQISEPEELHEPEQTELFEQLGDLYD</sequence>
<comment type="caution">
    <text evidence="2">The sequence shown here is derived from an EMBL/GenBank/DDBJ whole genome shotgun (WGS) entry which is preliminary data.</text>
</comment>
<dbReference type="EMBL" id="ABJK02000021">
    <property type="protein sequence ID" value="EDT47231.1"/>
    <property type="molecule type" value="Genomic_DNA"/>
</dbReference>
<organism evidence="2 3">
    <name type="scientific">Streptococcus infantarius subsp. infantarius ATCC BAA-102</name>
    <dbReference type="NCBI Taxonomy" id="471872"/>
    <lineage>
        <taxon>Bacteria</taxon>
        <taxon>Bacillati</taxon>
        <taxon>Bacillota</taxon>
        <taxon>Bacilli</taxon>
        <taxon>Lactobacillales</taxon>
        <taxon>Streptococcaceae</taxon>
        <taxon>Streptococcus</taxon>
    </lineage>
</organism>
<proteinExistence type="predicted"/>
<dbReference type="Proteomes" id="UP000005602">
    <property type="component" value="Unassembled WGS sequence"/>
</dbReference>
<accession>A0ABM9XDG7</accession>
<feature type="region of interest" description="Disordered" evidence="1">
    <location>
        <begin position="231"/>
        <end position="318"/>
    </location>
</feature>
<dbReference type="NCBIfam" id="TIGR00616">
    <property type="entry name" value="rect"/>
    <property type="match status" value="1"/>
</dbReference>
<dbReference type="Pfam" id="PF03837">
    <property type="entry name" value="RecT"/>
    <property type="match status" value="1"/>
</dbReference>
<evidence type="ECO:0000313" key="2">
    <source>
        <dbReference type="EMBL" id="EDT47231.1"/>
    </source>
</evidence>
<name>A0ABM9XDG7_9STRE</name>
<reference evidence="2" key="1">
    <citation type="submission" date="2008-03" db="EMBL/GenBank/DDBJ databases">
        <authorList>
            <person name="Fulton L."/>
            <person name="Clifton S."/>
            <person name="Fulton B."/>
            <person name="Xu J."/>
            <person name="Minx P."/>
            <person name="Pepin K.H."/>
            <person name="Johnson M."/>
            <person name="Thiruvilangam P."/>
            <person name="Bhonagiri V."/>
            <person name="Nash W.E."/>
            <person name="Mardis E.R."/>
            <person name="Wilson R.K."/>
        </authorList>
    </citation>
    <scope>NUCLEOTIDE SEQUENCE</scope>
    <source>
        <strain evidence="2">ATCC BAA-102</strain>
    </source>
</reference>
<evidence type="ECO:0000256" key="1">
    <source>
        <dbReference type="SAM" id="MobiDB-lite"/>
    </source>
</evidence>
<dbReference type="InterPro" id="IPR004590">
    <property type="entry name" value="ssDNA_annealing_RecT"/>
</dbReference>
<evidence type="ECO:0000313" key="3">
    <source>
        <dbReference type="Proteomes" id="UP000005602"/>
    </source>
</evidence>
<reference evidence="2" key="2">
    <citation type="submission" date="2013-09" db="EMBL/GenBank/DDBJ databases">
        <title>Draft genome sequence of Streptococcus infantarius subsp. infantarius ATCC BAA-102.</title>
        <authorList>
            <person name="Sudarsanam P."/>
            <person name="Ley R."/>
            <person name="Guruge J."/>
            <person name="Turnbaugh P.J."/>
            <person name="Mahowald M."/>
            <person name="Liep D."/>
            <person name="Gordon J."/>
        </authorList>
    </citation>
    <scope>NUCLEOTIDE SEQUENCE</scope>
    <source>
        <strain evidence="2">ATCC BAA-102</strain>
    </source>
</reference>
<gene>
    <name evidence="2" type="ORF">STRINF_01532</name>
</gene>
<dbReference type="InterPro" id="IPR018330">
    <property type="entry name" value="RecT_fam"/>
</dbReference>